<dbReference type="InterPro" id="IPR005225">
    <property type="entry name" value="Small_GTP-bd"/>
</dbReference>
<keyword evidence="7" id="KW-0636">Prenylation</keyword>
<evidence type="ECO:0000256" key="7">
    <source>
        <dbReference type="ARBA" id="ARBA00023289"/>
    </source>
</evidence>
<dbReference type="PANTHER" id="PTHR47980">
    <property type="entry name" value="LD44762P"/>
    <property type="match status" value="1"/>
</dbReference>
<comment type="subcellular location">
    <subcellularLocation>
        <location evidence="1">Endomembrane system</location>
    </subcellularLocation>
</comment>
<evidence type="ECO:0000256" key="2">
    <source>
        <dbReference type="ARBA" id="ARBA00006270"/>
    </source>
</evidence>
<keyword evidence="5" id="KW-0472">Membrane</keyword>
<dbReference type="PROSITE" id="PS51419">
    <property type="entry name" value="RAB"/>
    <property type="match status" value="1"/>
</dbReference>
<dbReference type="FunFam" id="3.40.50.300:FF:000586">
    <property type="entry name" value="Rab family GTPase"/>
    <property type="match status" value="1"/>
</dbReference>
<keyword evidence="9" id="KW-1185">Reference proteome</keyword>
<keyword evidence="6" id="KW-0449">Lipoprotein</keyword>
<evidence type="ECO:0000256" key="5">
    <source>
        <dbReference type="ARBA" id="ARBA00023136"/>
    </source>
</evidence>
<dbReference type="GO" id="GO:0012505">
    <property type="term" value="C:endomembrane system"/>
    <property type="evidence" value="ECO:0007669"/>
    <property type="project" value="UniProtKB-SubCell"/>
</dbReference>
<name>A0AAN9G194_9CAEN</name>
<evidence type="ECO:0000256" key="1">
    <source>
        <dbReference type="ARBA" id="ARBA00004308"/>
    </source>
</evidence>
<organism evidence="8 9">
    <name type="scientific">Littorina saxatilis</name>
    <dbReference type="NCBI Taxonomy" id="31220"/>
    <lineage>
        <taxon>Eukaryota</taxon>
        <taxon>Metazoa</taxon>
        <taxon>Spiralia</taxon>
        <taxon>Lophotrochozoa</taxon>
        <taxon>Mollusca</taxon>
        <taxon>Gastropoda</taxon>
        <taxon>Caenogastropoda</taxon>
        <taxon>Littorinimorpha</taxon>
        <taxon>Littorinoidea</taxon>
        <taxon>Littorinidae</taxon>
        <taxon>Littorina</taxon>
    </lineage>
</organism>
<protein>
    <submittedName>
        <fullName evidence="8">Uncharacterized protein</fullName>
    </submittedName>
</protein>
<evidence type="ECO:0000256" key="3">
    <source>
        <dbReference type="ARBA" id="ARBA00022741"/>
    </source>
</evidence>
<evidence type="ECO:0000313" key="8">
    <source>
        <dbReference type="EMBL" id="KAK7091683.1"/>
    </source>
</evidence>
<dbReference type="SUPFAM" id="SSF52540">
    <property type="entry name" value="P-loop containing nucleoside triphosphate hydrolases"/>
    <property type="match status" value="1"/>
</dbReference>
<gene>
    <name evidence="8" type="ORF">V1264_009337</name>
</gene>
<dbReference type="Proteomes" id="UP001374579">
    <property type="component" value="Unassembled WGS sequence"/>
</dbReference>
<reference evidence="8 9" key="1">
    <citation type="submission" date="2024-02" db="EMBL/GenBank/DDBJ databases">
        <title>Chromosome-scale genome assembly of the rough periwinkle Littorina saxatilis.</title>
        <authorList>
            <person name="De Jode A."/>
            <person name="Faria R."/>
            <person name="Formenti G."/>
            <person name="Sims Y."/>
            <person name="Smith T.P."/>
            <person name="Tracey A."/>
            <person name="Wood J.M.D."/>
            <person name="Zagrodzka Z.B."/>
            <person name="Johannesson K."/>
            <person name="Butlin R.K."/>
            <person name="Leder E.H."/>
        </authorList>
    </citation>
    <scope>NUCLEOTIDE SEQUENCE [LARGE SCALE GENOMIC DNA]</scope>
    <source>
        <strain evidence="8">Snail1</strain>
        <tissue evidence="8">Muscle</tissue>
    </source>
</reference>
<keyword evidence="4" id="KW-0342">GTP-binding</keyword>
<proteinExistence type="inferred from homology"/>
<dbReference type="InterPro" id="IPR050305">
    <property type="entry name" value="Small_GTPase_Rab"/>
</dbReference>
<dbReference type="SMART" id="SM00174">
    <property type="entry name" value="RHO"/>
    <property type="match status" value="1"/>
</dbReference>
<dbReference type="PROSITE" id="PS51421">
    <property type="entry name" value="RAS"/>
    <property type="match status" value="1"/>
</dbReference>
<dbReference type="InterPro" id="IPR001806">
    <property type="entry name" value="Small_GTPase"/>
</dbReference>
<dbReference type="EMBL" id="JBAMIC010000022">
    <property type="protein sequence ID" value="KAK7091683.1"/>
    <property type="molecule type" value="Genomic_DNA"/>
</dbReference>
<dbReference type="GO" id="GO:0003924">
    <property type="term" value="F:GTPase activity"/>
    <property type="evidence" value="ECO:0007669"/>
    <property type="project" value="InterPro"/>
</dbReference>
<dbReference type="GO" id="GO:0005525">
    <property type="term" value="F:GTP binding"/>
    <property type="evidence" value="ECO:0007669"/>
    <property type="project" value="UniProtKB-KW"/>
</dbReference>
<dbReference type="SMART" id="SM00176">
    <property type="entry name" value="RAN"/>
    <property type="match status" value="1"/>
</dbReference>
<comment type="caution">
    <text evidence="8">The sequence shown here is derived from an EMBL/GenBank/DDBJ whole genome shotgun (WGS) entry which is preliminary data.</text>
</comment>
<dbReference type="SMART" id="SM00175">
    <property type="entry name" value="RAB"/>
    <property type="match status" value="1"/>
</dbReference>
<sequence length="206" mass="23081">MPRYEEDRIDYLFKLVIVGDSGVGKTSLLLKYVDDVFTDTFISTIGVDFKIRTFDMDGKKVKLQIWDTAGQDRFKNIVSTFYRNAHGILLVYDVTDVTSFQNIQQWLKEIDKYAGQKAKQVLVGNKCDLAPRRQVSLEEGRALAATTSMMHIETSAKTSANLEALFSDLTRDLMANFEPVNYGLSKPDLTPLPPSHKVATGGRCGC</sequence>
<keyword evidence="3" id="KW-0547">Nucleotide-binding</keyword>
<comment type="similarity">
    <text evidence="2">Belongs to the small GTPase superfamily. Rab family.</text>
</comment>
<accession>A0AAN9G194</accession>
<dbReference type="AlphaFoldDB" id="A0AAN9G194"/>
<evidence type="ECO:0000313" key="9">
    <source>
        <dbReference type="Proteomes" id="UP001374579"/>
    </source>
</evidence>
<dbReference type="SMART" id="SM00173">
    <property type="entry name" value="RAS"/>
    <property type="match status" value="1"/>
</dbReference>
<dbReference type="Pfam" id="PF00071">
    <property type="entry name" value="Ras"/>
    <property type="match status" value="1"/>
</dbReference>
<dbReference type="PROSITE" id="PS51420">
    <property type="entry name" value="RHO"/>
    <property type="match status" value="1"/>
</dbReference>
<dbReference type="PRINTS" id="PR00449">
    <property type="entry name" value="RASTRNSFRMNG"/>
</dbReference>
<dbReference type="NCBIfam" id="TIGR00231">
    <property type="entry name" value="small_GTP"/>
    <property type="match status" value="1"/>
</dbReference>
<dbReference type="InterPro" id="IPR027417">
    <property type="entry name" value="P-loop_NTPase"/>
</dbReference>
<evidence type="ECO:0000256" key="4">
    <source>
        <dbReference type="ARBA" id="ARBA00023134"/>
    </source>
</evidence>
<dbReference type="Gene3D" id="3.40.50.300">
    <property type="entry name" value="P-loop containing nucleotide triphosphate hydrolases"/>
    <property type="match status" value="1"/>
</dbReference>
<evidence type="ECO:0000256" key="6">
    <source>
        <dbReference type="ARBA" id="ARBA00023288"/>
    </source>
</evidence>
<dbReference type="SMART" id="SM00177">
    <property type="entry name" value="ARF"/>
    <property type="match status" value="1"/>
</dbReference>